<dbReference type="RefSeq" id="WP_013281903.1">
    <property type="nucleotide sequence ID" value="NC_014387.1"/>
</dbReference>
<reference evidence="3 4" key="1">
    <citation type="journal article" date="2010" name="PLoS ONE">
        <title>The glycobiome of the rumen bacterium Butyrivibrio proteoclasticus B316(T) highlights adaptation to a polysaccharide-rich environment.</title>
        <authorList>
            <person name="Kelly W.J."/>
            <person name="Leahy S.C."/>
            <person name="Altermann E."/>
            <person name="Yeoman C.J."/>
            <person name="Dunne J.C."/>
            <person name="Kong Z."/>
            <person name="Pacheco D.M."/>
            <person name="Li D."/>
            <person name="Noel S.J."/>
            <person name="Moon C.D."/>
            <person name="Cookson A.L."/>
            <person name="Attwood G.T."/>
        </authorList>
    </citation>
    <scope>NUCLEOTIDE SEQUENCE [LARGE SCALE GENOMIC DNA]</scope>
    <source>
        <strain evidence="4">ATCC 51982 / DSM 14932 / B316</strain>
    </source>
</reference>
<name>E0RVU2_BUTPB</name>
<evidence type="ECO:0000256" key="2">
    <source>
        <dbReference type="ARBA" id="ARBA00022679"/>
    </source>
</evidence>
<keyword evidence="1" id="KW-0328">Glycosyltransferase</keyword>
<dbReference type="GO" id="GO:0016020">
    <property type="term" value="C:membrane"/>
    <property type="evidence" value="ECO:0007669"/>
    <property type="project" value="InterPro"/>
</dbReference>
<evidence type="ECO:0000313" key="3">
    <source>
        <dbReference type="EMBL" id="ADL35250.1"/>
    </source>
</evidence>
<dbReference type="Gene3D" id="3.40.50.11350">
    <property type="match status" value="1"/>
</dbReference>
<protein>
    <submittedName>
        <fullName evidence="3">Glycosyl transferase GT11 family</fullName>
    </submittedName>
</protein>
<dbReference type="InterPro" id="IPR002516">
    <property type="entry name" value="Glyco_trans_11"/>
</dbReference>
<dbReference type="KEGG" id="bpb:bpr_I2517"/>
<dbReference type="GO" id="GO:0008107">
    <property type="term" value="F:galactoside 2-alpha-L-fucosyltransferase activity"/>
    <property type="evidence" value="ECO:0007669"/>
    <property type="project" value="InterPro"/>
</dbReference>
<dbReference type="PANTHER" id="PTHR11927">
    <property type="entry name" value="GALACTOSIDE 2-L-FUCOSYLTRANSFERASE"/>
    <property type="match status" value="1"/>
</dbReference>
<proteinExistence type="predicted"/>
<gene>
    <name evidence="3" type="ordered locus">bpr_I2517</name>
</gene>
<dbReference type="EMBL" id="CP001810">
    <property type="protein sequence ID" value="ADL35250.1"/>
    <property type="molecule type" value="Genomic_DNA"/>
</dbReference>
<sequence length="309" mass="36580">MVIVKIAGGLGNQMQQYSVYRKLLSLGKEAKLDLSWFSPKVQEKMLAKRDFELPLFVGIPYEEASKEELDKLLAQSFMEKVKGKIRRKLGKQDSDNENVFLEKEMYHPEIFDFDNKYIDGYFACQKYYGDIMPQLRELFVFPEHSIPELQQRNMVMALKMDKENSVSVHIRRGDYLDPENFKVLGNIATEQYYNSAMKYFMDKYPDTHFYIFTSDHEYARENFKDESLYTIIDWNTGRDSVQDLMLMSHCKGNICANSTFSFWGARLNKRPDHEVIRTFTMRNNQHCEPDIMHDYWDGWILMDKDGKIV</sequence>
<organism evidence="3 4">
    <name type="scientific">Butyrivibrio proteoclasticus (strain ATCC 51982 / DSM 14932 / B316)</name>
    <name type="common">Clostridium proteoclasticum</name>
    <dbReference type="NCBI Taxonomy" id="515622"/>
    <lineage>
        <taxon>Bacteria</taxon>
        <taxon>Bacillati</taxon>
        <taxon>Bacillota</taxon>
        <taxon>Clostridia</taxon>
        <taxon>Lachnospirales</taxon>
        <taxon>Lachnospiraceae</taxon>
        <taxon>Butyrivibrio</taxon>
    </lineage>
</organism>
<dbReference type="Pfam" id="PF01531">
    <property type="entry name" value="Glyco_transf_11"/>
    <property type="match status" value="1"/>
</dbReference>
<accession>E0RVU2</accession>
<dbReference type="CAZy" id="GT11">
    <property type="family name" value="Glycosyltransferase Family 11"/>
</dbReference>
<dbReference type="GO" id="GO:0005975">
    <property type="term" value="P:carbohydrate metabolic process"/>
    <property type="evidence" value="ECO:0007669"/>
    <property type="project" value="InterPro"/>
</dbReference>
<keyword evidence="4" id="KW-1185">Reference proteome</keyword>
<dbReference type="HOGENOM" id="CLU_043399_3_1_9"/>
<dbReference type="CDD" id="cd11301">
    <property type="entry name" value="Fut1_Fut2_like"/>
    <property type="match status" value="1"/>
</dbReference>
<dbReference type="AlphaFoldDB" id="E0RVU2"/>
<evidence type="ECO:0000313" key="4">
    <source>
        <dbReference type="Proteomes" id="UP000001299"/>
    </source>
</evidence>
<keyword evidence="2 3" id="KW-0808">Transferase</keyword>
<dbReference type="STRING" id="515622.bpr_I2517"/>
<dbReference type="Proteomes" id="UP000001299">
    <property type="component" value="Chromosome 1"/>
</dbReference>
<dbReference type="PANTHER" id="PTHR11927:SF9">
    <property type="entry name" value="L-FUCOSYLTRANSFERASE"/>
    <property type="match status" value="1"/>
</dbReference>
<dbReference type="eggNOG" id="ENOG50338B0">
    <property type="taxonomic scope" value="Bacteria"/>
</dbReference>
<evidence type="ECO:0000256" key="1">
    <source>
        <dbReference type="ARBA" id="ARBA00022676"/>
    </source>
</evidence>